<organism evidence="6 7">
    <name type="scientific">Coemansia asiatica</name>
    <dbReference type="NCBI Taxonomy" id="1052880"/>
    <lineage>
        <taxon>Eukaryota</taxon>
        <taxon>Fungi</taxon>
        <taxon>Fungi incertae sedis</taxon>
        <taxon>Zoopagomycota</taxon>
        <taxon>Kickxellomycotina</taxon>
        <taxon>Kickxellomycetes</taxon>
        <taxon>Kickxellales</taxon>
        <taxon>Kickxellaceae</taxon>
        <taxon>Coemansia</taxon>
    </lineage>
</organism>
<keyword evidence="7" id="KW-1185">Reference proteome</keyword>
<dbReference type="InterPro" id="IPR018170">
    <property type="entry name" value="Aldo/ket_reductase_CS"/>
</dbReference>
<dbReference type="PRINTS" id="PR00069">
    <property type="entry name" value="ALDKETRDTASE"/>
</dbReference>
<evidence type="ECO:0000256" key="4">
    <source>
        <dbReference type="PIRSR" id="PIRSR000097-3"/>
    </source>
</evidence>
<dbReference type="CDD" id="cd19071">
    <property type="entry name" value="AKR_AKR1-5-like"/>
    <property type="match status" value="1"/>
</dbReference>
<feature type="domain" description="NADP-dependent oxidoreductase" evidence="5">
    <location>
        <begin position="16"/>
        <end position="275"/>
    </location>
</feature>
<protein>
    <recommendedName>
        <fullName evidence="5">NADP-dependent oxidoreductase domain-containing protein</fullName>
    </recommendedName>
</protein>
<proteinExistence type="predicted"/>
<evidence type="ECO:0000313" key="7">
    <source>
        <dbReference type="Proteomes" id="UP001145021"/>
    </source>
</evidence>
<feature type="site" description="Lowers pKa of active site Tyr" evidence="4">
    <location>
        <position position="76"/>
    </location>
</feature>
<dbReference type="EMBL" id="JANBOH010000011">
    <property type="protein sequence ID" value="KAJ1648112.1"/>
    <property type="molecule type" value="Genomic_DNA"/>
</dbReference>
<dbReference type="SUPFAM" id="SSF51430">
    <property type="entry name" value="NAD(P)-linked oxidoreductase"/>
    <property type="match status" value="1"/>
</dbReference>
<feature type="active site" description="Proton donor" evidence="2">
    <location>
        <position position="51"/>
    </location>
</feature>
<feature type="binding site" evidence="3">
    <location>
        <position position="109"/>
    </location>
    <ligand>
        <name>substrate</name>
    </ligand>
</feature>
<sequence>MITKTITLNTGACMPEIGLGTWRANEEGLLAKTVKTAIALGYRHIDCAKFYGNQREIGKALKEVNVPREQLFITSKIWQNKHRPELVPGALDEILDELQLEYLDLLLIHFPYALKPEKATKEFTADDLENVPIMDTWKAMEALVDSGKVRAIGVSNFNKTIIKKMLPQCRIVPAVNQVEIHPYNPSSELVKVCQENGIAVTGYCPLGGTKVSVMDDKLIKKIAETHGCTPAQVALSWILSRGITVIPKSTNELRLKQNLEKVMLTTEELDLISGIKKREHKVDPRLDLKELEWVIHDDIAECPLI</sequence>
<dbReference type="PIRSF" id="PIRSF000097">
    <property type="entry name" value="AKR"/>
    <property type="match status" value="1"/>
</dbReference>
<name>A0A9W7XQ47_9FUNG</name>
<accession>A0A9W7XQ47</accession>
<dbReference type="PANTHER" id="PTHR11732">
    <property type="entry name" value="ALDO/KETO REDUCTASE"/>
    <property type="match status" value="1"/>
</dbReference>
<dbReference type="Gene3D" id="3.20.20.100">
    <property type="entry name" value="NADP-dependent oxidoreductase domain"/>
    <property type="match status" value="1"/>
</dbReference>
<dbReference type="Pfam" id="PF00248">
    <property type="entry name" value="Aldo_ket_red"/>
    <property type="match status" value="1"/>
</dbReference>
<evidence type="ECO:0000313" key="6">
    <source>
        <dbReference type="EMBL" id="KAJ1648112.1"/>
    </source>
</evidence>
<evidence type="ECO:0000256" key="3">
    <source>
        <dbReference type="PIRSR" id="PIRSR000097-2"/>
    </source>
</evidence>
<gene>
    <name evidence="6" type="ORF">LPJ64_000565</name>
</gene>
<reference evidence="6" key="1">
    <citation type="submission" date="2022-07" db="EMBL/GenBank/DDBJ databases">
        <title>Phylogenomic reconstructions and comparative analyses of Kickxellomycotina fungi.</title>
        <authorList>
            <person name="Reynolds N.K."/>
            <person name="Stajich J.E."/>
            <person name="Barry K."/>
            <person name="Grigoriev I.V."/>
            <person name="Crous P."/>
            <person name="Smith M.E."/>
        </authorList>
    </citation>
    <scope>NUCLEOTIDE SEQUENCE</scope>
    <source>
        <strain evidence="6">NBRC 105413</strain>
    </source>
</reference>
<evidence type="ECO:0000256" key="2">
    <source>
        <dbReference type="PIRSR" id="PIRSR000097-1"/>
    </source>
</evidence>
<keyword evidence="1" id="KW-0560">Oxidoreductase</keyword>
<dbReference type="FunFam" id="3.20.20.100:FF:000002">
    <property type="entry name" value="2,5-diketo-D-gluconic acid reductase A"/>
    <property type="match status" value="1"/>
</dbReference>
<dbReference type="InterPro" id="IPR020471">
    <property type="entry name" value="AKR"/>
</dbReference>
<evidence type="ECO:0000259" key="5">
    <source>
        <dbReference type="Pfam" id="PF00248"/>
    </source>
</evidence>
<dbReference type="InterPro" id="IPR023210">
    <property type="entry name" value="NADP_OxRdtase_dom"/>
</dbReference>
<evidence type="ECO:0000256" key="1">
    <source>
        <dbReference type="ARBA" id="ARBA00023002"/>
    </source>
</evidence>
<dbReference type="GO" id="GO:0016616">
    <property type="term" value="F:oxidoreductase activity, acting on the CH-OH group of donors, NAD or NADP as acceptor"/>
    <property type="evidence" value="ECO:0007669"/>
    <property type="project" value="UniProtKB-ARBA"/>
</dbReference>
<dbReference type="PROSITE" id="PS00062">
    <property type="entry name" value="ALDOKETO_REDUCTASE_2"/>
    <property type="match status" value="1"/>
</dbReference>
<dbReference type="Proteomes" id="UP001145021">
    <property type="component" value="Unassembled WGS sequence"/>
</dbReference>
<dbReference type="InterPro" id="IPR036812">
    <property type="entry name" value="NAD(P)_OxRdtase_dom_sf"/>
</dbReference>
<dbReference type="PROSITE" id="PS00798">
    <property type="entry name" value="ALDOKETO_REDUCTASE_1"/>
    <property type="match status" value="1"/>
</dbReference>
<comment type="caution">
    <text evidence="6">The sequence shown here is derived from an EMBL/GenBank/DDBJ whole genome shotgun (WGS) entry which is preliminary data.</text>
</comment>
<dbReference type="AlphaFoldDB" id="A0A9W7XQ47"/>